<dbReference type="EMBL" id="CAJVQC010145147">
    <property type="protein sequence ID" value="CAG8845073.1"/>
    <property type="molecule type" value="Genomic_DNA"/>
</dbReference>
<evidence type="ECO:0000313" key="2">
    <source>
        <dbReference type="Proteomes" id="UP000789920"/>
    </source>
</evidence>
<reference evidence="1" key="1">
    <citation type="submission" date="2021-06" db="EMBL/GenBank/DDBJ databases">
        <authorList>
            <person name="Kallberg Y."/>
            <person name="Tangrot J."/>
            <person name="Rosling A."/>
        </authorList>
    </citation>
    <scope>NUCLEOTIDE SEQUENCE</scope>
    <source>
        <strain evidence="1">MA461A</strain>
    </source>
</reference>
<dbReference type="Proteomes" id="UP000789920">
    <property type="component" value="Unassembled WGS sequence"/>
</dbReference>
<keyword evidence="2" id="KW-1185">Reference proteome</keyword>
<sequence>GQKPPPSQTLRFDEAHQTTITHRRSNSPPLPESFQYSPDI</sequence>
<organism evidence="1 2">
    <name type="scientific">Racocetra persica</name>
    <dbReference type="NCBI Taxonomy" id="160502"/>
    <lineage>
        <taxon>Eukaryota</taxon>
        <taxon>Fungi</taxon>
        <taxon>Fungi incertae sedis</taxon>
        <taxon>Mucoromycota</taxon>
        <taxon>Glomeromycotina</taxon>
        <taxon>Glomeromycetes</taxon>
        <taxon>Diversisporales</taxon>
        <taxon>Gigasporaceae</taxon>
        <taxon>Racocetra</taxon>
    </lineage>
</organism>
<protein>
    <submittedName>
        <fullName evidence="1">3846_t:CDS:1</fullName>
    </submittedName>
</protein>
<feature type="non-terminal residue" evidence="1">
    <location>
        <position position="1"/>
    </location>
</feature>
<evidence type="ECO:0000313" key="1">
    <source>
        <dbReference type="EMBL" id="CAG8845073.1"/>
    </source>
</evidence>
<proteinExistence type="predicted"/>
<comment type="caution">
    <text evidence="1">The sequence shown here is derived from an EMBL/GenBank/DDBJ whole genome shotgun (WGS) entry which is preliminary data.</text>
</comment>
<gene>
    <name evidence="1" type="ORF">RPERSI_LOCUS33496</name>
</gene>
<feature type="non-terminal residue" evidence="1">
    <location>
        <position position="40"/>
    </location>
</feature>
<name>A0ACA9SQS2_9GLOM</name>
<accession>A0ACA9SQS2</accession>